<reference evidence="1" key="1">
    <citation type="submission" date="2023-03" db="EMBL/GenBank/DDBJ databases">
        <title>Massive genome expansion in bonnet fungi (Mycena s.s.) driven by repeated elements and novel gene families across ecological guilds.</title>
        <authorList>
            <consortium name="Lawrence Berkeley National Laboratory"/>
            <person name="Harder C.B."/>
            <person name="Miyauchi S."/>
            <person name="Viragh M."/>
            <person name="Kuo A."/>
            <person name="Thoen E."/>
            <person name="Andreopoulos B."/>
            <person name="Lu D."/>
            <person name="Skrede I."/>
            <person name="Drula E."/>
            <person name="Henrissat B."/>
            <person name="Morin E."/>
            <person name="Kohler A."/>
            <person name="Barry K."/>
            <person name="LaButti K."/>
            <person name="Morin E."/>
            <person name="Salamov A."/>
            <person name="Lipzen A."/>
            <person name="Mereny Z."/>
            <person name="Hegedus B."/>
            <person name="Baldrian P."/>
            <person name="Stursova M."/>
            <person name="Weitz H."/>
            <person name="Taylor A."/>
            <person name="Grigoriev I.V."/>
            <person name="Nagy L.G."/>
            <person name="Martin F."/>
            <person name="Kauserud H."/>
        </authorList>
    </citation>
    <scope>NUCLEOTIDE SEQUENCE</scope>
    <source>
        <strain evidence="1">9144</strain>
    </source>
</reference>
<evidence type="ECO:0000313" key="1">
    <source>
        <dbReference type="EMBL" id="KAJ7230354.1"/>
    </source>
</evidence>
<name>A0AAD6YVY9_9AGAR</name>
<dbReference type="Proteomes" id="UP001219525">
    <property type="component" value="Unassembled WGS sequence"/>
</dbReference>
<proteinExistence type="predicted"/>
<comment type="caution">
    <text evidence="1">The sequence shown here is derived from an EMBL/GenBank/DDBJ whole genome shotgun (WGS) entry which is preliminary data.</text>
</comment>
<evidence type="ECO:0000313" key="2">
    <source>
        <dbReference type="Proteomes" id="UP001219525"/>
    </source>
</evidence>
<organism evidence="1 2">
    <name type="scientific">Mycena pura</name>
    <dbReference type="NCBI Taxonomy" id="153505"/>
    <lineage>
        <taxon>Eukaryota</taxon>
        <taxon>Fungi</taxon>
        <taxon>Dikarya</taxon>
        <taxon>Basidiomycota</taxon>
        <taxon>Agaricomycotina</taxon>
        <taxon>Agaricomycetes</taxon>
        <taxon>Agaricomycetidae</taxon>
        <taxon>Agaricales</taxon>
        <taxon>Marasmiineae</taxon>
        <taxon>Mycenaceae</taxon>
        <taxon>Mycena</taxon>
    </lineage>
</organism>
<dbReference type="AlphaFoldDB" id="A0AAD6YVY9"/>
<sequence length="221" mass="24964">MSAGMTLEEAAAWVYPRDYRPNFDDDLRDLYPDLTEMDRGWAWAADNKAAIRQAMLVCITTKPEHFETGIGIDLSSTSSFFYWNPSTIGCEHEGFIYIVRTASHVAALHAMGDKAAALAYLQTHFDERHMVRPKHCTIPEGWRTCPGSRVPLRADSEGKAGTRYTLVNWRKMAEARTTLRTHGVLAMVRFYEENYDVKQRLDPQGNFLSYGRAPGSAPALL</sequence>
<keyword evidence="2" id="KW-1185">Reference proteome</keyword>
<protein>
    <submittedName>
        <fullName evidence="1">Uncharacterized protein</fullName>
    </submittedName>
</protein>
<accession>A0AAD6YVY9</accession>
<dbReference type="EMBL" id="JARJCW010000001">
    <property type="protein sequence ID" value="KAJ7230354.1"/>
    <property type="molecule type" value="Genomic_DNA"/>
</dbReference>
<gene>
    <name evidence="1" type="ORF">GGX14DRAFT_384311</name>
</gene>